<organism evidence="4 5">
    <name type="scientific">Halobellus salinus</name>
    <dbReference type="NCBI Taxonomy" id="931585"/>
    <lineage>
        <taxon>Archaea</taxon>
        <taxon>Methanobacteriati</taxon>
        <taxon>Methanobacteriota</taxon>
        <taxon>Stenosarchaea group</taxon>
        <taxon>Halobacteria</taxon>
        <taxon>Halobacteriales</taxon>
        <taxon>Haloferacaceae</taxon>
        <taxon>Halobellus</taxon>
    </lineage>
</organism>
<dbReference type="InterPro" id="IPR013785">
    <property type="entry name" value="Aldolase_TIM"/>
</dbReference>
<reference evidence="4" key="2">
    <citation type="submission" date="2020-09" db="EMBL/GenBank/DDBJ databases">
        <authorList>
            <person name="Sun Q."/>
            <person name="Ohkuma M."/>
        </authorList>
    </citation>
    <scope>NUCLEOTIDE SEQUENCE</scope>
    <source>
        <strain evidence="4">JCM 14359</strain>
    </source>
</reference>
<dbReference type="GO" id="GO:0016052">
    <property type="term" value="P:carbohydrate catabolic process"/>
    <property type="evidence" value="ECO:0007669"/>
    <property type="project" value="InterPro"/>
</dbReference>
<evidence type="ECO:0000313" key="4">
    <source>
        <dbReference type="EMBL" id="GGJ14796.1"/>
    </source>
</evidence>
<evidence type="ECO:0000313" key="5">
    <source>
        <dbReference type="Proteomes" id="UP000653099"/>
    </source>
</evidence>
<evidence type="ECO:0000256" key="2">
    <source>
        <dbReference type="ARBA" id="ARBA00023295"/>
    </source>
</evidence>
<gene>
    <name evidence="4" type="ORF">GCM10008995_25840</name>
</gene>
<dbReference type="InterPro" id="IPR050985">
    <property type="entry name" value="Alpha-glycosidase_related"/>
</dbReference>
<feature type="region of interest" description="Disordered" evidence="3">
    <location>
        <begin position="685"/>
        <end position="723"/>
    </location>
</feature>
<proteinExistence type="predicted"/>
<dbReference type="SUPFAM" id="SSF51445">
    <property type="entry name" value="(Trans)glycosidases"/>
    <property type="match status" value="1"/>
</dbReference>
<name>A0A830ERK9_9EURY</name>
<keyword evidence="2" id="KW-0326">Glycosidase</keyword>
<dbReference type="EMBL" id="BMOC01000020">
    <property type="protein sequence ID" value="GGJ14796.1"/>
    <property type="molecule type" value="Genomic_DNA"/>
</dbReference>
<dbReference type="Pfam" id="PF02065">
    <property type="entry name" value="Melibiase"/>
    <property type="match status" value="1"/>
</dbReference>
<evidence type="ECO:0008006" key="6">
    <source>
        <dbReference type="Google" id="ProtNLM"/>
    </source>
</evidence>
<dbReference type="PANTHER" id="PTHR43053:SF3">
    <property type="entry name" value="ALPHA-GALACTOSIDASE C-RELATED"/>
    <property type="match status" value="1"/>
</dbReference>
<evidence type="ECO:0000256" key="1">
    <source>
        <dbReference type="ARBA" id="ARBA00022801"/>
    </source>
</evidence>
<reference evidence="4" key="1">
    <citation type="journal article" date="2014" name="Int. J. Syst. Evol. Microbiol.">
        <title>Complete genome sequence of Corynebacterium casei LMG S-19264T (=DSM 44701T), isolated from a smear-ripened cheese.</title>
        <authorList>
            <consortium name="US DOE Joint Genome Institute (JGI-PGF)"/>
            <person name="Walter F."/>
            <person name="Albersmeier A."/>
            <person name="Kalinowski J."/>
            <person name="Ruckert C."/>
        </authorList>
    </citation>
    <scope>NUCLEOTIDE SEQUENCE</scope>
    <source>
        <strain evidence="4">JCM 14359</strain>
    </source>
</reference>
<dbReference type="GO" id="GO:0004557">
    <property type="term" value="F:alpha-galactosidase activity"/>
    <property type="evidence" value="ECO:0007669"/>
    <property type="project" value="InterPro"/>
</dbReference>
<sequence length="723" mass="76977">MTRVDAGRTVVAYDPDTRRLDIRSGTDDTDPLCTGHVDVRVADADADADAASEPTLALDVSIAPSGTGGVDLTVAVTNRSAAPVRVAGVDVVDGDTPFGPADRAFLHGYQSWTPTATLRLDESFPPEEPANRPQMVDLAAPADARTSHAVTALTGDPGELTLGFLDHDAFLSRFDLRTDADTGRTALTAVCPFDGVALEPGECREAATLRVDAGRPVPAALAGLASAVGDRMDARIPESVPTGWCSWYHYFTEVTAADIRTTIDDLGAWNVDLDVLQIDDGYETAFGDWRTFDAGFESMAGVRDDIADAGYTPGLWVAPFYVQADSRLAASHPEWLVTENDDPVDAGARHGPMYALDTTHPGVTEWLCDTFATIVDEWEIEYLKLDFLYAAALPGDRHDDATRAEAYRRGLSAIRDAVGDTFVVGCGAPGFASVGLVDAMRVGPDTAPYWRREGDAASQPAHENAVRNVLNRQFCHRRLWVNDPDCQLVRTTTALTDAERESFAAVVALSGGSNLLSDAVAEIDRDGRRLFERTLPPVDGGRVGGLPERAFPDRIVCDRPADGGAAVAAFNWTDDARTLRVDPANHVDNTGDSLASPPYAWDALGPDDPAHGRLSRGPIERTVAPHGCLLVHCAPAPPDRRPTVVGAAHLANAASQLATTRWDDGTLTVRLDADAPMELVVATPGARRATDPAGSEPVTDEPNGSDGAVTVVATPGSNEFQFE</sequence>
<accession>A0A830ERK9</accession>
<dbReference type="Proteomes" id="UP000653099">
    <property type="component" value="Unassembled WGS sequence"/>
</dbReference>
<dbReference type="InterPro" id="IPR017853">
    <property type="entry name" value="GH"/>
</dbReference>
<evidence type="ECO:0000256" key="3">
    <source>
        <dbReference type="SAM" id="MobiDB-lite"/>
    </source>
</evidence>
<keyword evidence="5" id="KW-1185">Reference proteome</keyword>
<dbReference type="OrthoDB" id="300486at2157"/>
<dbReference type="RefSeq" id="WP_188788078.1">
    <property type="nucleotide sequence ID" value="NZ_BMOC01000020.1"/>
</dbReference>
<dbReference type="InterPro" id="IPR002252">
    <property type="entry name" value="Glyco_hydro_36"/>
</dbReference>
<dbReference type="Gene3D" id="3.20.20.70">
    <property type="entry name" value="Aldolase class I"/>
    <property type="match status" value="1"/>
</dbReference>
<dbReference type="PANTHER" id="PTHR43053">
    <property type="entry name" value="GLYCOSIDASE FAMILY 31"/>
    <property type="match status" value="1"/>
</dbReference>
<comment type="caution">
    <text evidence="4">The sequence shown here is derived from an EMBL/GenBank/DDBJ whole genome shotgun (WGS) entry which is preliminary data.</text>
</comment>
<dbReference type="AlphaFoldDB" id="A0A830ERK9"/>
<dbReference type="CDD" id="cd14791">
    <property type="entry name" value="GH36"/>
    <property type="match status" value="1"/>
</dbReference>
<keyword evidence="1" id="KW-0378">Hydrolase</keyword>
<protein>
    <recommendedName>
        <fullName evidence="6">Alpha-galactosidase</fullName>
    </recommendedName>
</protein>